<keyword evidence="5" id="KW-0732">Signal</keyword>
<feature type="domain" description="Bacterial EndoU nuclease" evidence="6">
    <location>
        <begin position="510"/>
        <end position="632"/>
    </location>
</feature>
<name>A0A1Y6BXN2_9BACT</name>
<evidence type="ECO:0000256" key="4">
    <source>
        <dbReference type="SAM" id="MobiDB-lite"/>
    </source>
</evidence>
<keyword evidence="2" id="KW-0964">Secreted</keyword>
<evidence type="ECO:0000313" key="8">
    <source>
        <dbReference type="EMBL" id="SMF30550.1"/>
    </source>
</evidence>
<feature type="compositionally biased region" description="Polar residues" evidence="4">
    <location>
        <begin position="193"/>
        <end position="202"/>
    </location>
</feature>
<dbReference type="OrthoDB" id="2192478at2"/>
<dbReference type="Proteomes" id="UP000192907">
    <property type="component" value="Unassembled WGS sequence"/>
</dbReference>
<dbReference type="STRING" id="1513793.SAMN06296036_109179"/>
<sequence length="645" mass="68488">MNTKALNILNLIILLMSFGCGAAPIPDPVGDSNCPKNTDCTNISWETDENGDYEVKPTPADEGPPALDPSDIEPNPFDEIPDDSGSGGNVGTIGGPTSGGETLPPPTTPTQGGGGGGGDPSGLEKALSDGIKNLAEGIKGLGGLISGESQKKMREARRKKREIEAKIRGATSLANQVKEYEASISNLANDLKNKGQSITENGNHGEKSTTEKVNQAGESHNETINEVDKSLPEFNPNPPTESDDAPEDERDDCYLKLKACTDLTPEDEKVIATREYIEYARDRTKSYQGDRKKGADTMLDAADATSDLAEEAYNEGDLDEGDAYTGVALGLADAAIGFVPGLGWAHDVYQAIAGENLVTGEKVEGFDRTMAVMGALSGGVFSKFNHIVKGSKVLRKIGKADNLVKNGDDYNDAVRKAGDWTKSGIDKDTTDSILKGAGDCLVDSSWSRPSNVIHSILGLIEDTAYASGKKPCEQVVDEVVESAKNSGFTKSDDVAQLAKGWNDVTPDLETKILTGGVNPSDPRKLTGVHSPRIVDDSRFTIVDTVSRNADGTTTVRVKKDLGDGVVSKNKKTTLYPDNWTDEKIANSVRYTSASDPIAKRARDGATYHRQVVDGVEVAVVKEGGNVTSGFPTGTKGFILEGFDPL</sequence>
<evidence type="ECO:0000256" key="1">
    <source>
        <dbReference type="ARBA" id="ARBA00004613"/>
    </source>
</evidence>
<feature type="region of interest" description="Disordered" evidence="4">
    <location>
        <begin position="193"/>
        <end position="249"/>
    </location>
</feature>
<dbReference type="GO" id="GO:0005576">
    <property type="term" value="C:extracellular region"/>
    <property type="evidence" value="ECO:0007669"/>
    <property type="project" value="UniProtKB-SubCell"/>
</dbReference>
<evidence type="ECO:0000259" key="6">
    <source>
        <dbReference type="Pfam" id="PF14436"/>
    </source>
</evidence>
<proteinExistence type="predicted"/>
<feature type="compositionally biased region" description="Basic and acidic residues" evidence="4">
    <location>
        <begin position="219"/>
        <end position="231"/>
    </location>
</feature>
<dbReference type="GO" id="GO:0004519">
    <property type="term" value="F:endonuclease activity"/>
    <property type="evidence" value="ECO:0007669"/>
    <property type="project" value="InterPro"/>
</dbReference>
<dbReference type="AlphaFoldDB" id="A0A1Y6BXN2"/>
<dbReference type="RefSeq" id="WP_132319198.1">
    <property type="nucleotide sequence ID" value="NZ_FWZT01000009.1"/>
</dbReference>
<feature type="compositionally biased region" description="Gly residues" evidence="4">
    <location>
        <begin position="111"/>
        <end position="120"/>
    </location>
</feature>
<feature type="domain" description="Pre-toxin TG" evidence="7">
    <location>
        <begin position="331"/>
        <end position="392"/>
    </location>
</feature>
<feature type="region of interest" description="Disordered" evidence="4">
    <location>
        <begin position="43"/>
        <end position="126"/>
    </location>
</feature>
<dbReference type="Pfam" id="PF14449">
    <property type="entry name" value="PT-TG"/>
    <property type="match status" value="1"/>
</dbReference>
<protein>
    <submittedName>
        <fullName evidence="8">Pre-toxin TG</fullName>
    </submittedName>
</protein>
<dbReference type="Pfam" id="PF14436">
    <property type="entry name" value="EndoU_bacteria"/>
    <property type="match status" value="1"/>
</dbReference>
<feature type="coiled-coil region" evidence="3">
    <location>
        <begin position="146"/>
        <end position="190"/>
    </location>
</feature>
<feature type="chain" id="PRO_5012350935" evidence="5">
    <location>
        <begin position="23"/>
        <end position="645"/>
    </location>
</feature>
<evidence type="ECO:0000256" key="3">
    <source>
        <dbReference type="SAM" id="Coils"/>
    </source>
</evidence>
<dbReference type="InterPro" id="IPR027797">
    <property type="entry name" value="PT-TG_dom"/>
</dbReference>
<feature type="signal peptide" evidence="5">
    <location>
        <begin position="1"/>
        <end position="22"/>
    </location>
</feature>
<evidence type="ECO:0000256" key="5">
    <source>
        <dbReference type="SAM" id="SignalP"/>
    </source>
</evidence>
<feature type="compositionally biased region" description="Gly residues" evidence="4">
    <location>
        <begin position="85"/>
        <end position="98"/>
    </location>
</feature>
<dbReference type="EMBL" id="FWZT01000009">
    <property type="protein sequence ID" value="SMF30550.1"/>
    <property type="molecule type" value="Genomic_DNA"/>
</dbReference>
<reference evidence="9" key="1">
    <citation type="submission" date="2017-04" db="EMBL/GenBank/DDBJ databases">
        <authorList>
            <person name="Varghese N."/>
            <person name="Submissions S."/>
        </authorList>
    </citation>
    <scope>NUCLEOTIDE SEQUENCE [LARGE SCALE GENOMIC DNA]</scope>
    <source>
        <strain evidence="9">RKEM611</strain>
    </source>
</reference>
<gene>
    <name evidence="8" type="ORF">SAMN06296036_109179</name>
</gene>
<evidence type="ECO:0000313" key="9">
    <source>
        <dbReference type="Proteomes" id="UP000192907"/>
    </source>
</evidence>
<dbReference type="PROSITE" id="PS51257">
    <property type="entry name" value="PROKAR_LIPOPROTEIN"/>
    <property type="match status" value="1"/>
</dbReference>
<accession>A0A1Y6BXN2</accession>
<evidence type="ECO:0000256" key="2">
    <source>
        <dbReference type="ARBA" id="ARBA00022525"/>
    </source>
</evidence>
<evidence type="ECO:0000259" key="7">
    <source>
        <dbReference type="Pfam" id="PF14449"/>
    </source>
</evidence>
<keyword evidence="9" id="KW-1185">Reference proteome</keyword>
<dbReference type="InterPro" id="IPR029501">
    <property type="entry name" value="EndoU_bac"/>
</dbReference>
<organism evidence="8 9">
    <name type="scientific">Pseudobacteriovorax antillogorgiicola</name>
    <dbReference type="NCBI Taxonomy" id="1513793"/>
    <lineage>
        <taxon>Bacteria</taxon>
        <taxon>Pseudomonadati</taxon>
        <taxon>Bdellovibrionota</taxon>
        <taxon>Oligoflexia</taxon>
        <taxon>Oligoflexales</taxon>
        <taxon>Pseudobacteriovoracaceae</taxon>
        <taxon>Pseudobacteriovorax</taxon>
    </lineage>
</organism>
<comment type="subcellular location">
    <subcellularLocation>
        <location evidence="1">Secreted</location>
    </subcellularLocation>
</comment>
<keyword evidence="3" id="KW-0175">Coiled coil</keyword>